<organism evidence="2 3">
    <name type="scientific">Candidatus Ornithospirochaeta stercoravium</name>
    <dbReference type="NCBI Taxonomy" id="2840897"/>
    <lineage>
        <taxon>Bacteria</taxon>
        <taxon>Pseudomonadati</taxon>
        <taxon>Spirochaetota</taxon>
        <taxon>Spirochaetia</taxon>
        <taxon>Spirochaetales</taxon>
        <taxon>Spirochaetaceae</taxon>
        <taxon>Spirochaetaceae incertae sedis</taxon>
        <taxon>Candidatus Ornithospirochaeta</taxon>
    </lineage>
</organism>
<dbReference type="AlphaFoldDB" id="A0A9D9IAA9"/>
<accession>A0A9D9IAA9</accession>
<protein>
    <submittedName>
        <fullName evidence="2">Uncharacterized protein</fullName>
    </submittedName>
</protein>
<evidence type="ECO:0000313" key="2">
    <source>
        <dbReference type="EMBL" id="MBO8468505.1"/>
    </source>
</evidence>
<sequence>MKKTIISIIGIAVMLLAITACRPNYVIVPIPGGGTPSGTPVADLYELQNVLADGGEARLTGTLKLNPKDLVNLSGKINGNGNTIELQTTESVGDEQAVALILKNGLSLKNVKIDASNAAQTRVAAEPFVILIQGTGSTLENVTITTDEELAGINVHTATGVTLRNIEFTDKPLKAPINISSSTVKIDGLTAVGSDWYGNKNIIQINGVGGNPNHKPSTVTFESTEGIDGVWMEAVAENYGAASNITDDNFKKAGQTVINGLDSWEVRYSDQPSKDTKGWMFYAPGEDASTFTLNEKAANSEADLRAMIAAVKDSTHKYSAIELSKDVELATYLDVNTSVTIKGAKHTIKPATSFTEGPNDEFVLISADGVEFQNVVVDGIDTNDGTGAEDWDGEYAIRVYAPDTENQIKVTFSDVTIKDADVGMLVRGGNVTLKGNINFENLDWGGIGVDSIGSNALLIYESKVDASDCTISYTNDGSTTVAKPAIWKERSNDHEVVKTSLEEKIKEASSTGETDHQTWYVTKNFSDGTTESGSEEAIQ</sequence>
<comment type="caution">
    <text evidence="2">The sequence shown here is derived from an EMBL/GenBank/DDBJ whole genome shotgun (WGS) entry which is preliminary data.</text>
</comment>
<dbReference type="SUPFAM" id="SSF51126">
    <property type="entry name" value="Pectin lyase-like"/>
    <property type="match status" value="2"/>
</dbReference>
<feature type="compositionally biased region" description="Polar residues" evidence="1">
    <location>
        <begin position="508"/>
        <end position="532"/>
    </location>
</feature>
<reference evidence="2" key="2">
    <citation type="journal article" date="2021" name="PeerJ">
        <title>Extensive microbial diversity within the chicken gut microbiome revealed by metagenomics and culture.</title>
        <authorList>
            <person name="Gilroy R."/>
            <person name="Ravi A."/>
            <person name="Getino M."/>
            <person name="Pursley I."/>
            <person name="Horton D.L."/>
            <person name="Alikhan N.F."/>
            <person name="Baker D."/>
            <person name="Gharbi K."/>
            <person name="Hall N."/>
            <person name="Watson M."/>
            <person name="Adriaenssens E.M."/>
            <person name="Foster-Nyarko E."/>
            <person name="Jarju S."/>
            <person name="Secka A."/>
            <person name="Antonio M."/>
            <person name="Oren A."/>
            <person name="Chaudhuri R.R."/>
            <person name="La Ragione R."/>
            <person name="Hildebrand F."/>
            <person name="Pallen M.J."/>
        </authorList>
    </citation>
    <scope>NUCLEOTIDE SEQUENCE</scope>
    <source>
        <strain evidence="2">14700</strain>
    </source>
</reference>
<dbReference type="InterPro" id="IPR011050">
    <property type="entry name" value="Pectin_lyase_fold/virulence"/>
</dbReference>
<dbReference type="Proteomes" id="UP000810292">
    <property type="component" value="Unassembled WGS sequence"/>
</dbReference>
<dbReference type="EMBL" id="JADIMF010000026">
    <property type="protein sequence ID" value="MBO8468505.1"/>
    <property type="molecule type" value="Genomic_DNA"/>
</dbReference>
<gene>
    <name evidence="2" type="ORF">IAA72_01815</name>
</gene>
<evidence type="ECO:0000313" key="3">
    <source>
        <dbReference type="Proteomes" id="UP000810292"/>
    </source>
</evidence>
<name>A0A9D9IAA9_9SPIO</name>
<reference evidence="2" key="1">
    <citation type="submission" date="2020-10" db="EMBL/GenBank/DDBJ databases">
        <authorList>
            <person name="Gilroy R."/>
        </authorList>
    </citation>
    <scope>NUCLEOTIDE SEQUENCE</scope>
    <source>
        <strain evidence="2">14700</strain>
    </source>
</reference>
<dbReference type="PROSITE" id="PS51257">
    <property type="entry name" value="PROKAR_LIPOPROTEIN"/>
    <property type="match status" value="1"/>
</dbReference>
<evidence type="ECO:0000256" key="1">
    <source>
        <dbReference type="SAM" id="MobiDB-lite"/>
    </source>
</evidence>
<feature type="region of interest" description="Disordered" evidence="1">
    <location>
        <begin position="507"/>
        <end position="539"/>
    </location>
</feature>
<proteinExistence type="predicted"/>